<evidence type="ECO:0000313" key="1">
    <source>
        <dbReference type="EMBL" id="KXU03375.1"/>
    </source>
</evidence>
<evidence type="ECO:0000313" key="2">
    <source>
        <dbReference type="Proteomes" id="UP000070353"/>
    </source>
</evidence>
<sequence length="38" mass="4516">MSMDSVANKSSTKMAFWLQNWKDSEFFVSYDLMNLSYL</sequence>
<accession>A0A139QLH0</accession>
<organism evidence="1 2">
    <name type="scientific">Streptococcus oralis</name>
    <dbReference type="NCBI Taxonomy" id="1303"/>
    <lineage>
        <taxon>Bacteria</taxon>
        <taxon>Bacillati</taxon>
        <taxon>Bacillota</taxon>
        <taxon>Bacilli</taxon>
        <taxon>Lactobacillales</taxon>
        <taxon>Streptococcaceae</taxon>
        <taxon>Streptococcus</taxon>
    </lineage>
</organism>
<proteinExistence type="predicted"/>
<gene>
    <name evidence="1" type="ORF">SORDD24_01797</name>
</gene>
<dbReference type="Proteomes" id="UP000070353">
    <property type="component" value="Unassembled WGS sequence"/>
</dbReference>
<reference evidence="1 2" key="1">
    <citation type="submission" date="2016-01" db="EMBL/GenBank/DDBJ databases">
        <title>Highly variable Streptococcus oralis are common among viridans streptococci isolated from primates.</title>
        <authorList>
            <person name="Denapaite D."/>
            <person name="Rieger M."/>
            <person name="Koendgen S."/>
            <person name="Brueckner R."/>
            <person name="Ochigava I."/>
            <person name="Kappeler P."/>
            <person name="Maetz-Rensing K."/>
            <person name="Leendertz F."/>
            <person name="Hakenbeck R."/>
        </authorList>
    </citation>
    <scope>NUCLEOTIDE SEQUENCE [LARGE SCALE GENOMIC DNA]</scope>
    <source>
        <strain evidence="1 2">DD24</strain>
    </source>
</reference>
<name>A0A139QLH0_STROR</name>
<comment type="caution">
    <text evidence="1">The sequence shown here is derived from an EMBL/GenBank/DDBJ whole genome shotgun (WGS) entry which is preliminary data.</text>
</comment>
<protein>
    <submittedName>
        <fullName evidence="1">Uncharacterized protein</fullName>
    </submittedName>
</protein>
<dbReference type="EMBL" id="LQZB01000203">
    <property type="protein sequence ID" value="KXU03375.1"/>
    <property type="molecule type" value="Genomic_DNA"/>
</dbReference>
<dbReference type="PATRIC" id="fig|1303.84.peg.1989"/>
<dbReference type="AlphaFoldDB" id="A0A139QLH0"/>